<dbReference type="Gene3D" id="1.10.630.10">
    <property type="entry name" value="Cytochrome P450"/>
    <property type="match status" value="1"/>
</dbReference>
<dbReference type="PANTHER" id="PTHR24305:SF168">
    <property type="entry name" value="P450, PUTATIVE (EUROFUNG)-RELATED"/>
    <property type="match status" value="1"/>
</dbReference>
<dbReference type="SUPFAM" id="SSF48264">
    <property type="entry name" value="Cytochrome P450"/>
    <property type="match status" value="1"/>
</dbReference>
<dbReference type="CDD" id="cd11060">
    <property type="entry name" value="CYP57A1-like"/>
    <property type="match status" value="1"/>
</dbReference>
<protein>
    <recommendedName>
        <fullName evidence="6">Pisatin demethylase</fullName>
    </recommendedName>
</protein>
<dbReference type="InterPro" id="IPR002401">
    <property type="entry name" value="Cyt_P450_E_grp-I"/>
</dbReference>
<keyword evidence="2" id="KW-0479">Metal-binding</keyword>
<name>A0ABQ8RKN9_FUSEQ</name>
<reference evidence="4" key="1">
    <citation type="submission" date="2022-09" db="EMBL/GenBank/DDBJ databases">
        <title>Fusarium specimens isolated from Avocado Roots.</title>
        <authorList>
            <person name="Stajich J."/>
            <person name="Roper C."/>
            <person name="Heimlech-Rivalta G."/>
        </authorList>
    </citation>
    <scope>NUCLEOTIDE SEQUENCE</scope>
    <source>
        <strain evidence="4">CF00095</strain>
    </source>
</reference>
<dbReference type="InterPro" id="IPR050121">
    <property type="entry name" value="Cytochrome_P450_monoxygenase"/>
</dbReference>
<dbReference type="PANTHER" id="PTHR24305">
    <property type="entry name" value="CYTOCHROME P450"/>
    <property type="match status" value="1"/>
</dbReference>
<proteinExistence type="predicted"/>
<dbReference type="Pfam" id="PF00067">
    <property type="entry name" value="p450"/>
    <property type="match status" value="1"/>
</dbReference>
<evidence type="ECO:0000313" key="4">
    <source>
        <dbReference type="EMBL" id="KAJ4137423.1"/>
    </source>
</evidence>
<keyword evidence="1" id="KW-0349">Heme</keyword>
<evidence type="ECO:0000256" key="2">
    <source>
        <dbReference type="ARBA" id="ARBA00022723"/>
    </source>
</evidence>
<evidence type="ECO:0000256" key="3">
    <source>
        <dbReference type="ARBA" id="ARBA00023004"/>
    </source>
</evidence>
<evidence type="ECO:0000313" key="5">
    <source>
        <dbReference type="Proteomes" id="UP001152024"/>
    </source>
</evidence>
<dbReference type="InterPro" id="IPR036396">
    <property type="entry name" value="Cyt_P450_sf"/>
</dbReference>
<comment type="caution">
    <text evidence="4">The sequence shown here is derived from an EMBL/GenBank/DDBJ whole genome shotgun (WGS) entry which is preliminary data.</text>
</comment>
<accession>A0ABQ8RKN9</accession>
<dbReference type="EMBL" id="JAOQBH010000004">
    <property type="protein sequence ID" value="KAJ4137423.1"/>
    <property type="molecule type" value="Genomic_DNA"/>
</dbReference>
<keyword evidence="5" id="KW-1185">Reference proteome</keyword>
<evidence type="ECO:0000256" key="1">
    <source>
        <dbReference type="ARBA" id="ARBA00022617"/>
    </source>
</evidence>
<dbReference type="PRINTS" id="PR00385">
    <property type="entry name" value="P450"/>
</dbReference>
<dbReference type="PRINTS" id="PR00463">
    <property type="entry name" value="EP450I"/>
</dbReference>
<gene>
    <name evidence="4" type="ORF">NW768_003010</name>
</gene>
<dbReference type="InterPro" id="IPR001128">
    <property type="entry name" value="Cyt_P450"/>
</dbReference>
<dbReference type="Proteomes" id="UP001152024">
    <property type="component" value="Unassembled WGS sequence"/>
</dbReference>
<sequence>MAPGYAIKENEGYGFEAGIDRQLLNFISLIDRKYLSSTSKSTPLDFAEKAQFFALDVIGDVSFGEPFGYLSQDEDLYQYNEINESSLPVMNIVSVYPWLGRIVHRWPLSLLLPREEDQVGFGRLMGFANQLVRRRLADGAATTKDMMQAHINNGMNEEELIQQAFISIIAGSNTTAHALRMIILALIANPAVYNSLIAEIRQHSSSVNTPISWTQTQKMPYLQAVVREGLRMWPPVAGLGFKQVPHQGDTINGFFVPGGTQVGQGFYAVGRSKLVWGEDADIFRPERWFLAGQDRLREMTAAFDTHFGHGKYSCLGKPIALMEIHKAVFELIKRYDFAILNPERPIKNQTSVFMSASDFWVTITRREEEGIR</sequence>
<evidence type="ECO:0008006" key="6">
    <source>
        <dbReference type="Google" id="ProtNLM"/>
    </source>
</evidence>
<keyword evidence="3" id="KW-0408">Iron</keyword>
<organism evidence="4 5">
    <name type="scientific">Fusarium equiseti</name>
    <name type="common">Fusarium scirpi</name>
    <dbReference type="NCBI Taxonomy" id="61235"/>
    <lineage>
        <taxon>Eukaryota</taxon>
        <taxon>Fungi</taxon>
        <taxon>Dikarya</taxon>
        <taxon>Ascomycota</taxon>
        <taxon>Pezizomycotina</taxon>
        <taxon>Sordariomycetes</taxon>
        <taxon>Hypocreomycetidae</taxon>
        <taxon>Hypocreales</taxon>
        <taxon>Nectriaceae</taxon>
        <taxon>Fusarium</taxon>
        <taxon>Fusarium incarnatum-equiseti species complex</taxon>
    </lineage>
</organism>